<feature type="domain" description="HD-GYP" evidence="1">
    <location>
        <begin position="94"/>
        <end position="290"/>
    </location>
</feature>
<protein>
    <submittedName>
        <fullName evidence="2">Phosphohydrolase</fullName>
    </submittedName>
</protein>
<dbReference type="PROSITE" id="PS51832">
    <property type="entry name" value="HD_GYP"/>
    <property type="match status" value="1"/>
</dbReference>
<dbReference type="Proteomes" id="UP000077355">
    <property type="component" value="Unassembled WGS sequence"/>
</dbReference>
<name>A0A168QPW5_9BACL</name>
<evidence type="ECO:0000313" key="3">
    <source>
        <dbReference type="Proteomes" id="UP000077355"/>
    </source>
</evidence>
<dbReference type="InterPro" id="IPR003607">
    <property type="entry name" value="HD/PDEase_dom"/>
</dbReference>
<dbReference type="SUPFAM" id="SSF109604">
    <property type="entry name" value="HD-domain/PDEase-like"/>
    <property type="match status" value="1"/>
</dbReference>
<dbReference type="SMART" id="SM00471">
    <property type="entry name" value="HDc"/>
    <property type="match status" value="1"/>
</dbReference>
<dbReference type="EMBL" id="LVJI01000002">
    <property type="protein sequence ID" value="OAB48049.1"/>
    <property type="molecule type" value="Genomic_DNA"/>
</dbReference>
<evidence type="ECO:0000259" key="1">
    <source>
        <dbReference type="PROSITE" id="PS51832"/>
    </source>
</evidence>
<keyword evidence="3" id="KW-1185">Reference proteome</keyword>
<evidence type="ECO:0000313" key="2">
    <source>
        <dbReference type="EMBL" id="OAB48049.1"/>
    </source>
</evidence>
<gene>
    <name evidence="2" type="ORF">PBAT_02970</name>
</gene>
<dbReference type="AlphaFoldDB" id="A0A168QPW5"/>
<dbReference type="CDD" id="cd00077">
    <property type="entry name" value="HDc"/>
    <property type="match status" value="1"/>
</dbReference>
<keyword evidence="2" id="KW-0378">Hydrolase</keyword>
<dbReference type="Pfam" id="PF13487">
    <property type="entry name" value="HD_5"/>
    <property type="match status" value="1"/>
</dbReference>
<comment type="caution">
    <text evidence="2">The sequence shown here is derived from an EMBL/GenBank/DDBJ whole genome shotgun (WGS) entry which is preliminary data.</text>
</comment>
<accession>A0A168QPW5</accession>
<organism evidence="2 3">
    <name type="scientific">Paenibacillus antarcticus</name>
    <dbReference type="NCBI Taxonomy" id="253703"/>
    <lineage>
        <taxon>Bacteria</taxon>
        <taxon>Bacillati</taxon>
        <taxon>Bacillota</taxon>
        <taxon>Bacilli</taxon>
        <taxon>Bacillales</taxon>
        <taxon>Paenibacillaceae</taxon>
        <taxon>Paenibacillus</taxon>
    </lineage>
</organism>
<dbReference type="OrthoDB" id="9759601at2"/>
<dbReference type="Gene3D" id="1.10.3210.10">
    <property type="entry name" value="Hypothetical protein af1432"/>
    <property type="match status" value="1"/>
</dbReference>
<dbReference type="PANTHER" id="PTHR43155">
    <property type="entry name" value="CYCLIC DI-GMP PHOSPHODIESTERASE PA4108-RELATED"/>
    <property type="match status" value="1"/>
</dbReference>
<dbReference type="InterPro" id="IPR037522">
    <property type="entry name" value="HD_GYP_dom"/>
</dbReference>
<reference evidence="2 3" key="1">
    <citation type="submission" date="2016-03" db="EMBL/GenBank/DDBJ databases">
        <title>Draft genome sequence of Paenibacillus antarcticus CECT 5836.</title>
        <authorList>
            <person name="Shin S.-K."/>
            <person name="Yi H."/>
        </authorList>
    </citation>
    <scope>NUCLEOTIDE SEQUENCE [LARGE SCALE GENOMIC DNA]</scope>
    <source>
        <strain evidence="2 3">CECT 5836</strain>
    </source>
</reference>
<dbReference type="GO" id="GO:0016787">
    <property type="term" value="F:hydrolase activity"/>
    <property type="evidence" value="ECO:0007669"/>
    <property type="project" value="UniProtKB-KW"/>
</dbReference>
<sequence>MDSLLGRTIKNDITNAHGVSLIPALTKIQDDHIKFLRNHIIDPISISFISDNKKISDNSIKKVVNTSKTIFHSIEASGKIPLMEIRKGILPFVQEAANNTNIFQLFDVVKATDEYTYQHNIGVGIISTLIGRWLHLSESEISILSLAATLHDVGKVKVPIEILNKPGKLTNDEFAVIKKHTIYGYEIMKETVGLNQRIPLVALQHHERNDGKGYPLGLKGDKVDYFSKIVAVADIFHAMSSKRPYHDPIPFHEIVSQMRRGIFGELDPIIVSVFLDNIMKRMVGENVVLTDGRMGEVVSLNPHNIETPLIKVDDEFIDLSKRNDIQIRVISIV</sequence>
<dbReference type="PANTHER" id="PTHR43155:SF2">
    <property type="entry name" value="CYCLIC DI-GMP PHOSPHODIESTERASE PA4108"/>
    <property type="match status" value="1"/>
</dbReference>
<proteinExistence type="predicted"/>